<dbReference type="InterPro" id="IPR038424">
    <property type="entry name" value="H_kinase_PdtaS_GAF_sf"/>
</dbReference>
<dbReference type="InterPro" id="IPR011495">
    <property type="entry name" value="Sig_transdc_His_kin_sub2_dim/P"/>
</dbReference>
<dbReference type="PANTHER" id="PTHR41523:SF8">
    <property type="entry name" value="ETHYLENE RESPONSE SENSOR PROTEIN"/>
    <property type="match status" value="1"/>
</dbReference>
<evidence type="ECO:0000256" key="3">
    <source>
        <dbReference type="ARBA" id="ARBA00022553"/>
    </source>
</evidence>
<accession>A0ABT8I0Z2</accession>
<dbReference type="GO" id="GO:0016301">
    <property type="term" value="F:kinase activity"/>
    <property type="evidence" value="ECO:0007669"/>
    <property type="project" value="UniProtKB-KW"/>
</dbReference>
<keyword evidence="6 10" id="KW-0418">Kinase</keyword>
<comment type="caution">
    <text evidence="10">The sequence shown here is derived from an EMBL/GenBank/DDBJ whole genome shotgun (WGS) entry which is preliminary data.</text>
</comment>
<keyword evidence="8" id="KW-0902">Two-component regulatory system</keyword>
<dbReference type="SUPFAM" id="SSF55874">
    <property type="entry name" value="ATPase domain of HSP90 chaperone/DNA topoisomerase II/histidine kinase"/>
    <property type="match status" value="1"/>
</dbReference>
<organism evidence="10 11">
    <name type="scientific">Fictibacillus fluitans</name>
    <dbReference type="NCBI Taxonomy" id="3058422"/>
    <lineage>
        <taxon>Bacteria</taxon>
        <taxon>Bacillati</taxon>
        <taxon>Bacillota</taxon>
        <taxon>Bacilli</taxon>
        <taxon>Bacillales</taxon>
        <taxon>Fictibacillaceae</taxon>
        <taxon>Fictibacillus</taxon>
    </lineage>
</organism>
<keyword evidence="7" id="KW-0067">ATP-binding</keyword>
<dbReference type="Gene3D" id="3.30.450.20">
    <property type="entry name" value="PAS domain"/>
    <property type="match status" value="1"/>
</dbReference>
<dbReference type="PANTHER" id="PTHR41523">
    <property type="entry name" value="TWO-COMPONENT SYSTEM SENSOR PROTEIN"/>
    <property type="match status" value="1"/>
</dbReference>
<feature type="domain" description="Histidine kinase" evidence="9">
    <location>
        <begin position="283"/>
        <end position="475"/>
    </location>
</feature>
<dbReference type="Pfam" id="PF07568">
    <property type="entry name" value="HisKA_2"/>
    <property type="match status" value="1"/>
</dbReference>
<evidence type="ECO:0000313" key="10">
    <source>
        <dbReference type="EMBL" id="MDN4526639.1"/>
    </source>
</evidence>
<dbReference type="InterPro" id="IPR005467">
    <property type="entry name" value="His_kinase_dom"/>
</dbReference>
<keyword evidence="3" id="KW-0597">Phosphoprotein</keyword>
<evidence type="ECO:0000256" key="2">
    <source>
        <dbReference type="ARBA" id="ARBA00012438"/>
    </source>
</evidence>
<dbReference type="SMART" id="SM00387">
    <property type="entry name" value="HATPase_c"/>
    <property type="match status" value="1"/>
</dbReference>
<keyword evidence="5" id="KW-0547">Nucleotide-binding</keyword>
<name>A0ABT8I0Z2_9BACL</name>
<dbReference type="InterPro" id="IPR022066">
    <property type="entry name" value="PdtaS_GAF"/>
</dbReference>
<evidence type="ECO:0000256" key="6">
    <source>
        <dbReference type="ARBA" id="ARBA00022777"/>
    </source>
</evidence>
<evidence type="ECO:0000256" key="4">
    <source>
        <dbReference type="ARBA" id="ARBA00022679"/>
    </source>
</evidence>
<proteinExistence type="predicted"/>
<reference evidence="10" key="1">
    <citation type="submission" date="2023-07" db="EMBL/GenBank/DDBJ databases">
        <title>Fictibacillus sp. isolated from freshwater pond.</title>
        <authorList>
            <person name="Kirdat K."/>
            <person name="Bhat A."/>
            <person name="Mourya A."/>
            <person name="Yadav A."/>
        </authorList>
    </citation>
    <scope>NUCLEOTIDE SEQUENCE</scope>
    <source>
        <strain evidence="10">NE201</strain>
    </source>
</reference>
<protein>
    <recommendedName>
        <fullName evidence="2">histidine kinase</fullName>
        <ecNumber evidence="2">2.7.13.3</ecNumber>
    </recommendedName>
</protein>
<evidence type="ECO:0000259" key="9">
    <source>
        <dbReference type="PROSITE" id="PS50109"/>
    </source>
</evidence>
<sequence length="480" mass="54379">MENGSLIKHLCTQHTSLTEEDVHIIQEKSTMLQTLADMSQAHVFIDCIVAEQKAVVVAEAVPSTAFSIYKKHLVGKMIYKAFEPAVFRSYQTGESIMSHRAVTHEGQHVSQNVMPFRNGSNKIIGLFISEKDITAQVQHELELETLTKTTEEISKTFWDIVSNEPSIPDVLEDGLMFLNRTGEILYANNYAISLLEHHHSGPYPFDYKSKKVYDALPFISENSLLQSELSEEEEEFEGRVYCKRIINLRSNGGQEKVLLYLRDISDLREKERQLVVKSAVIKEIHHRVKNNLQTVASLLRLQLRRGVPEEAKVLYQESLNRILSIATVHDYLSYNGLEKVDIKEIIQKVAKMLVFQAEIEEEPIKLELSLDSIVLPSSHAVSLALIFTEILQNSLKHGYSEQNGGVIQVFLKMEQSKVTLRVIDDGSGIKENERKEQLGLEIVKNLTEFDLGGSFAIYPSQGKGTTANVEFILEEEGFDE</sequence>
<dbReference type="PROSITE" id="PS50109">
    <property type="entry name" value="HIS_KIN"/>
    <property type="match status" value="1"/>
</dbReference>
<evidence type="ECO:0000256" key="8">
    <source>
        <dbReference type="ARBA" id="ARBA00023012"/>
    </source>
</evidence>
<gene>
    <name evidence="10" type="ORF">QYB97_19315</name>
</gene>
<dbReference type="EC" id="2.7.13.3" evidence="2"/>
<evidence type="ECO:0000256" key="5">
    <source>
        <dbReference type="ARBA" id="ARBA00022741"/>
    </source>
</evidence>
<comment type="catalytic activity">
    <reaction evidence="1">
        <text>ATP + protein L-histidine = ADP + protein N-phospho-L-histidine.</text>
        <dbReference type="EC" id="2.7.13.3"/>
    </reaction>
</comment>
<dbReference type="Proteomes" id="UP001172721">
    <property type="component" value="Unassembled WGS sequence"/>
</dbReference>
<keyword evidence="11" id="KW-1185">Reference proteome</keyword>
<dbReference type="Gene3D" id="3.30.565.10">
    <property type="entry name" value="Histidine kinase-like ATPase, C-terminal domain"/>
    <property type="match status" value="1"/>
</dbReference>
<dbReference type="InterPro" id="IPR003594">
    <property type="entry name" value="HATPase_dom"/>
</dbReference>
<dbReference type="Gene3D" id="3.30.450.280">
    <property type="entry name" value="GAF domain"/>
    <property type="match status" value="1"/>
</dbReference>
<evidence type="ECO:0000256" key="7">
    <source>
        <dbReference type="ARBA" id="ARBA00022840"/>
    </source>
</evidence>
<evidence type="ECO:0000256" key="1">
    <source>
        <dbReference type="ARBA" id="ARBA00000085"/>
    </source>
</evidence>
<keyword evidence="4" id="KW-0808">Transferase</keyword>
<dbReference type="Pfam" id="PF12282">
    <property type="entry name" value="GAF_PdtaS"/>
    <property type="match status" value="1"/>
</dbReference>
<dbReference type="InterPro" id="IPR036890">
    <property type="entry name" value="HATPase_C_sf"/>
</dbReference>
<dbReference type="Pfam" id="PF02518">
    <property type="entry name" value="HATPase_c"/>
    <property type="match status" value="1"/>
</dbReference>
<dbReference type="EMBL" id="JAUHTR010000013">
    <property type="protein sequence ID" value="MDN4526639.1"/>
    <property type="molecule type" value="Genomic_DNA"/>
</dbReference>
<evidence type="ECO:0000313" key="11">
    <source>
        <dbReference type="Proteomes" id="UP001172721"/>
    </source>
</evidence>
<dbReference type="RefSeq" id="WP_301167660.1">
    <property type="nucleotide sequence ID" value="NZ_JAUHTR010000013.1"/>
</dbReference>